<gene>
    <name evidence="9" type="ORF">SCF082_LOCUS50678</name>
</gene>
<keyword evidence="2" id="KW-0808">Transferase</keyword>
<dbReference type="NCBIfam" id="TIGR00329">
    <property type="entry name" value="gcp_kae1"/>
    <property type="match status" value="1"/>
</dbReference>
<dbReference type="PANTHER" id="PTHR11735:SF6">
    <property type="entry name" value="TRNA N6-ADENOSINE THREONYLCARBAMOYLTRANSFERASE, MITOCHONDRIAL"/>
    <property type="match status" value="1"/>
</dbReference>
<sequence length="430" mass="46976">ACAVATPPPPPPAQSDAARAGERGNGRDLVVLGVETSCDDTCVAILKSRRRNRDDWDLVGENENDKVEVLANQLASQFGIHAEYGGIVPRLAVRAHQDNLPQVLEKAFEEASMTWQNIDAIAVTRGPGLSPCLWAGLSTCCDAAQQYEIPLIDINHLEAHALMPRLTQGPQTLRFPFLTLICSGGHTMLMLVRGVRQYEVLGTTLDDAVGETFDKVARALRVEGHEGHLGAGLERLAAEGCAERGPAFRVPMENYGDTCNFSFSGLKSAATRAVKALEKRAQGGTLDSASADIAAAFQATAVKHLTRGTRRALAFLGHRVSRSAPRNIVRNFDRDVERRPATLRHELPSALVLSGGVASNEFLRAEMRKLASYFEDDLRLHHPPAALCTDNGVMVAYAALEILSDKRWLDDFARRDPTELQADPQWRFLD</sequence>
<name>A0ABP0S9Q5_9DINO</name>
<dbReference type="HAMAP" id="MF_01445">
    <property type="entry name" value="TsaD"/>
    <property type="match status" value="1"/>
</dbReference>
<evidence type="ECO:0000256" key="2">
    <source>
        <dbReference type="ARBA" id="ARBA00022679"/>
    </source>
</evidence>
<dbReference type="InterPro" id="IPR000905">
    <property type="entry name" value="Gcp-like_dom"/>
</dbReference>
<feature type="region of interest" description="Disordered" evidence="7">
    <location>
        <begin position="1"/>
        <end position="22"/>
    </location>
</feature>
<dbReference type="InterPro" id="IPR017861">
    <property type="entry name" value="KAE1/TsaD"/>
</dbReference>
<evidence type="ECO:0000313" key="9">
    <source>
        <dbReference type="EMBL" id="CAK9109029.1"/>
    </source>
</evidence>
<feature type="domain" description="Gcp-like" evidence="8">
    <location>
        <begin position="68"/>
        <end position="397"/>
    </location>
</feature>
<evidence type="ECO:0000259" key="8">
    <source>
        <dbReference type="Pfam" id="PF00814"/>
    </source>
</evidence>
<protein>
    <recommendedName>
        <fullName evidence="1">N(6)-L-threonylcarbamoyladenine synthase</fullName>
        <ecNumber evidence="1">2.3.1.234</ecNumber>
    </recommendedName>
</protein>
<dbReference type="PANTHER" id="PTHR11735">
    <property type="entry name" value="TRNA N6-ADENOSINE THREONYLCARBAMOYLTRANSFERASE"/>
    <property type="match status" value="1"/>
</dbReference>
<dbReference type="CDD" id="cd24134">
    <property type="entry name" value="ASKHA_NBD_OSGEPL1_QRI7_euk"/>
    <property type="match status" value="1"/>
</dbReference>
<evidence type="ECO:0000256" key="1">
    <source>
        <dbReference type="ARBA" id="ARBA00012156"/>
    </source>
</evidence>
<keyword evidence="5" id="KW-0012">Acyltransferase</keyword>
<feature type="compositionally biased region" description="Pro residues" evidence="7">
    <location>
        <begin position="1"/>
        <end position="13"/>
    </location>
</feature>
<dbReference type="InterPro" id="IPR022450">
    <property type="entry name" value="TsaD"/>
</dbReference>
<dbReference type="Proteomes" id="UP001642464">
    <property type="component" value="Unassembled WGS sequence"/>
</dbReference>
<accession>A0ABP0S9Q5</accession>
<comment type="catalytic activity">
    <reaction evidence="6">
        <text>L-threonylcarbamoyladenylate + adenosine(37) in tRNA = N(6)-L-threonylcarbamoyladenosine(37) in tRNA + AMP + H(+)</text>
        <dbReference type="Rhea" id="RHEA:37059"/>
        <dbReference type="Rhea" id="RHEA-COMP:10162"/>
        <dbReference type="Rhea" id="RHEA-COMP:10163"/>
        <dbReference type="ChEBI" id="CHEBI:15378"/>
        <dbReference type="ChEBI" id="CHEBI:73682"/>
        <dbReference type="ChEBI" id="CHEBI:74411"/>
        <dbReference type="ChEBI" id="CHEBI:74418"/>
        <dbReference type="ChEBI" id="CHEBI:456215"/>
        <dbReference type="EC" id="2.3.1.234"/>
    </reaction>
</comment>
<organism evidence="9 10">
    <name type="scientific">Durusdinium trenchii</name>
    <dbReference type="NCBI Taxonomy" id="1381693"/>
    <lineage>
        <taxon>Eukaryota</taxon>
        <taxon>Sar</taxon>
        <taxon>Alveolata</taxon>
        <taxon>Dinophyceae</taxon>
        <taxon>Suessiales</taxon>
        <taxon>Symbiodiniaceae</taxon>
        <taxon>Durusdinium</taxon>
    </lineage>
</organism>
<evidence type="ECO:0000256" key="3">
    <source>
        <dbReference type="ARBA" id="ARBA00022694"/>
    </source>
</evidence>
<evidence type="ECO:0000313" key="10">
    <source>
        <dbReference type="Proteomes" id="UP001642464"/>
    </source>
</evidence>
<dbReference type="InterPro" id="IPR043129">
    <property type="entry name" value="ATPase_NBD"/>
</dbReference>
<dbReference type="Pfam" id="PF00814">
    <property type="entry name" value="TsaD"/>
    <property type="match status" value="1"/>
</dbReference>
<dbReference type="SUPFAM" id="SSF53067">
    <property type="entry name" value="Actin-like ATPase domain"/>
    <property type="match status" value="1"/>
</dbReference>
<keyword evidence="4" id="KW-0479">Metal-binding</keyword>
<evidence type="ECO:0000256" key="7">
    <source>
        <dbReference type="SAM" id="MobiDB-lite"/>
    </source>
</evidence>
<reference evidence="9 10" key="1">
    <citation type="submission" date="2024-02" db="EMBL/GenBank/DDBJ databases">
        <authorList>
            <person name="Chen Y."/>
            <person name="Shah S."/>
            <person name="Dougan E. K."/>
            <person name="Thang M."/>
            <person name="Chan C."/>
        </authorList>
    </citation>
    <scope>NUCLEOTIDE SEQUENCE [LARGE SCALE GENOMIC DNA]</scope>
</reference>
<evidence type="ECO:0000256" key="4">
    <source>
        <dbReference type="ARBA" id="ARBA00022723"/>
    </source>
</evidence>
<dbReference type="PRINTS" id="PR00789">
    <property type="entry name" value="OSIALOPTASE"/>
</dbReference>
<dbReference type="EC" id="2.3.1.234" evidence="1"/>
<feature type="non-terminal residue" evidence="9">
    <location>
        <position position="1"/>
    </location>
</feature>
<evidence type="ECO:0000256" key="6">
    <source>
        <dbReference type="ARBA" id="ARBA00048117"/>
    </source>
</evidence>
<dbReference type="Gene3D" id="3.30.420.40">
    <property type="match status" value="2"/>
</dbReference>
<proteinExistence type="inferred from homology"/>
<keyword evidence="10" id="KW-1185">Reference proteome</keyword>
<comment type="caution">
    <text evidence="9">The sequence shown here is derived from an EMBL/GenBank/DDBJ whole genome shotgun (WGS) entry which is preliminary data.</text>
</comment>
<keyword evidence="3" id="KW-0819">tRNA processing</keyword>
<evidence type="ECO:0000256" key="5">
    <source>
        <dbReference type="ARBA" id="ARBA00023315"/>
    </source>
</evidence>
<dbReference type="EMBL" id="CAXAMM010043215">
    <property type="protein sequence ID" value="CAK9109029.1"/>
    <property type="molecule type" value="Genomic_DNA"/>
</dbReference>